<gene>
    <name evidence="1" type="ORF">MNB_SV-9-732</name>
</gene>
<protein>
    <submittedName>
        <fullName evidence="1">Uncharacterized protein</fullName>
    </submittedName>
</protein>
<dbReference type="AlphaFoldDB" id="A0A1W1C0P7"/>
<reference evidence="1" key="1">
    <citation type="submission" date="2016-10" db="EMBL/GenBank/DDBJ databases">
        <authorList>
            <person name="de Groot N.N."/>
        </authorList>
    </citation>
    <scope>NUCLEOTIDE SEQUENCE</scope>
</reference>
<organism evidence="1">
    <name type="scientific">hydrothermal vent metagenome</name>
    <dbReference type="NCBI Taxonomy" id="652676"/>
    <lineage>
        <taxon>unclassified sequences</taxon>
        <taxon>metagenomes</taxon>
        <taxon>ecological metagenomes</taxon>
    </lineage>
</organism>
<accession>A0A1W1C0P7</accession>
<proteinExistence type="predicted"/>
<sequence length="43" mass="5165">MVTLKLIMYIKIVFARDIDHILQHRSTKKSISWDEVDQIQGMY</sequence>
<dbReference type="EMBL" id="FPHG01000038">
    <property type="protein sequence ID" value="SFV59324.1"/>
    <property type="molecule type" value="Genomic_DNA"/>
</dbReference>
<evidence type="ECO:0000313" key="1">
    <source>
        <dbReference type="EMBL" id="SFV59324.1"/>
    </source>
</evidence>
<name>A0A1W1C0P7_9ZZZZ</name>